<comment type="caution">
    <text evidence="9">The sequence shown here is derived from an EMBL/GenBank/DDBJ whole genome shotgun (WGS) entry which is preliminary data.</text>
</comment>
<dbReference type="Proteomes" id="UP001231189">
    <property type="component" value="Unassembled WGS sequence"/>
</dbReference>
<dbReference type="Pfam" id="PF17917">
    <property type="entry name" value="RT_RNaseH"/>
    <property type="match status" value="1"/>
</dbReference>
<gene>
    <name evidence="9" type="ORF">QYE76_030866</name>
</gene>
<dbReference type="InterPro" id="IPR041373">
    <property type="entry name" value="RT_RNaseH"/>
</dbReference>
<protein>
    <recommendedName>
        <fullName evidence="8">Reverse transcriptase RNase H-like domain-containing protein</fullName>
    </recommendedName>
</protein>
<feature type="compositionally biased region" description="Basic and acidic residues" evidence="7">
    <location>
        <begin position="71"/>
        <end position="100"/>
    </location>
</feature>
<evidence type="ECO:0000259" key="8">
    <source>
        <dbReference type="Pfam" id="PF17917"/>
    </source>
</evidence>
<dbReference type="Gene3D" id="3.10.20.370">
    <property type="match status" value="1"/>
</dbReference>
<evidence type="ECO:0000256" key="5">
    <source>
        <dbReference type="ARBA" id="ARBA00022801"/>
    </source>
</evidence>
<feature type="compositionally biased region" description="Polar residues" evidence="7">
    <location>
        <begin position="59"/>
        <end position="70"/>
    </location>
</feature>
<dbReference type="GO" id="GO:0016787">
    <property type="term" value="F:hydrolase activity"/>
    <property type="evidence" value="ECO:0007669"/>
    <property type="project" value="UniProtKB-KW"/>
</dbReference>
<dbReference type="EMBL" id="JAUUTY010000007">
    <property type="protein sequence ID" value="KAK1607193.1"/>
    <property type="molecule type" value="Genomic_DNA"/>
</dbReference>
<dbReference type="CDD" id="cd09274">
    <property type="entry name" value="RNase_HI_RT_Ty3"/>
    <property type="match status" value="1"/>
</dbReference>
<feature type="region of interest" description="Disordered" evidence="7">
    <location>
        <begin position="26"/>
        <end position="149"/>
    </location>
</feature>
<evidence type="ECO:0000256" key="7">
    <source>
        <dbReference type="SAM" id="MobiDB-lite"/>
    </source>
</evidence>
<evidence type="ECO:0000313" key="9">
    <source>
        <dbReference type="EMBL" id="KAK1607193.1"/>
    </source>
</evidence>
<keyword evidence="5" id="KW-0378">Hydrolase</keyword>
<keyword evidence="2" id="KW-0548">Nucleotidyltransferase</keyword>
<evidence type="ECO:0000256" key="3">
    <source>
        <dbReference type="ARBA" id="ARBA00022722"/>
    </source>
</evidence>
<evidence type="ECO:0000313" key="10">
    <source>
        <dbReference type="Proteomes" id="UP001231189"/>
    </source>
</evidence>
<keyword evidence="1" id="KW-0808">Transferase</keyword>
<feature type="domain" description="Reverse transcriptase RNase H-like" evidence="8">
    <location>
        <begin position="337"/>
        <end position="426"/>
    </location>
</feature>
<dbReference type="SUPFAM" id="SSF56672">
    <property type="entry name" value="DNA/RNA polymerases"/>
    <property type="match status" value="1"/>
</dbReference>
<accession>A0AAD8QQI2</accession>
<dbReference type="InterPro" id="IPR043502">
    <property type="entry name" value="DNA/RNA_pol_sf"/>
</dbReference>
<keyword evidence="6" id="KW-0695">RNA-directed DNA polymerase</keyword>
<evidence type="ECO:0000256" key="6">
    <source>
        <dbReference type="ARBA" id="ARBA00022918"/>
    </source>
</evidence>
<dbReference type="GO" id="GO:0003964">
    <property type="term" value="F:RNA-directed DNA polymerase activity"/>
    <property type="evidence" value="ECO:0007669"/>
    <property type="project" value="UniProtKB-KW"/>
</dbReference>
<reference evidence="9" key="1">
    <citation type="submission" date="2023-07" db="EMBL/GenBank/DDBJ databases">
        <title>A chromosome-level genome assembly of Lolium multiflorum.</title>
        <authorList>
            <person name="Chen Y."/>
            <person name="Copetti D."/>
            <person name="Kolliker R."/>
            <person name="Studer B."/>
        </authorList>
    </citation>
    <scope>NUCLEOTIDE SEQUENCE</scope>
    <source>
        <strain evidence="9">02402/16</strain>
        <tissue evidence="9">Leaf</tissue>
    </source>
</reference>
<keyword evidence="10" id="KW-1185">Reference proteome</keyword>
<proteinExistence type="predicted"/>
<dbReference type="AlphaFoldDB" id="A0AAD8QQI2"/>
<evidence type="ECO:0000256" key="1">
    <source>
        <dbReference type="ARBA" id="ARBA00022679"/>
    </source>
</evidence>
<sequence length="471" mass="54534">MAYDDPYWLQWLMATGTPPLHTADLGSRMGQAMRPQRLLTSRLGKERKPEPAKPANKTLLDTTCSGSFTSNKEEFKRDLLDRIKENAEDWENDKGKESGYADKPPFKPLPPKEGNEEKEEKKKKKKKKKKKGTKKKKKKKKENKKKEVTAYPRVNEITLGNRKYVAPNDYYDNESEYDDLPIPFTHISDHDLDEHTAFDIENLFGTDYESNDDSIIHVPLNDDIESSKLGDVVLEDPVFETSTFSENDDITYSGLDNCYRDVYDTWLLERDIFDLFLPEFDKPWVIHLRNFAVLQTSGRPNTVSRIEAGYVAVSPCPYPIRIPPETTRPPLPPYIVTTSKIGLGCVLMQEGKVISYLSGQLKQHEQNYPTHDLELAAVVLALKVWRHYLMGNRCEIYSDHKSLKYIFTQKELNMRQRTWLELIKDYDMEIHYHPGKANVVADALSRQPCQLNSMIAEQPSLHEEFEHLEWS</sequence>
<dbReference type="PANTHER" id="PTHR34072">
    <property type="entry name" value="ENZYMATIC POLYPROTEIN-RELATED"/>
    <property type="match status" value="1"/>
</dbReference>
<feature type="compositionally biased region" description="Basic residues" evidence="7">
    <location>
        <begin position="121"/>
        <end position="143"/>
    </location>
</feature>
<name>A0AAD8QQI2_LOLMU</name>
<dbReference type="GO" id="GO:0004519">
    <property type="term" value="F:endonuclease activity"/>
    <property type="evidence" value="ECO:0007669"/>
    <property type="project" value="UniProtKB-KW"/>
</dbReference>
<keyword evidence="3" id="KW-0540">Nuclease</keyword>
<keyword evidence="4" id="KW-0255">Endonuclease</keyword>
<evidence type="ECO:0000256" key="4">
    <source>
        <dbReference type="ARBA" id="ARBA00022759"/>
    </source>
</evidence>
<dbReference type="PANTHER" id="PTHR34072:SF59">
    <property type="entry name" value="CCHC-TYPE INTEGRASE"/>
    <property type="match status" value="1"/>
</dbReference>
<organism evidence="9 10">
    <name type="scientific">Lolium multiflorum</name>
    <name type="common">Italian ryegrass</name>
    <name type="synonym">Lolium perenne subsp. multiflorum</name>
    <dbReference type="NCBI Taxonomy" id="4521"/>
    <lineage>
        <taxon>Eukaryota</taxon>
        <taxon>Viridiplantae</taxon>
        <taxon>Streptophyta</taxon>
        <taxon>Embryophyta</taxon>
        <taxon>Tracheophyta</taxon>
        <taxon>Spermatophyta</taxon>
        <taxon>Magnoliopsida</taxon>
        <taxon>Liliopsida</taxon>
        <taxon>Poales</taxon>
        <taxon>Poaceae</taxon>
        <taxon>BOP clade</taxon>
        <taxon>Pooideae</taxon>
        <taxon>Poodae</taxon>
        <taxon>Poeae</taxon>
        <taxon>Poeae Chloroplast Group 2 (Poeae type)</taxon>
        <taxon>Loliodinae</taxon>
        <taxon>Loliinae</taxon>
        <taxon>Lolium</taxon>
    </lineage>
</organism>
<evidence type="ECO:0000256" key="2">
    <source>
        <dbReference type="ARBA" id="ARBA00022695"/>
    </source>
</evidence>